<keyword evidence="5" id="KW-0812">Transmembrane</keyword>
<dbReference type="GO" id="GO:0006935">
    <property type="term" value="P:chemotaxis"/>
    <property type="evidence" value="ECO:0007669"/>
    <property type="project" value="InterPro"/>
</dbReference>
<dbReference type="CDD" id="cd11386">
    <property type="entry name" value="MCP_signal"/>
    <property type="match status" value="1"/>
</dbReference>
<dbReference type="InterPro" id="IPR051310">
    <property type="entry name" value="MCP_chemotaxis"/>
</dbReference>
<dbReference type="PRINTS" id="PR00260">
    <property type="entry name" value="CHEMTRNSDUCR"/>
</dbReference>
<organism evidence="7 8">
    <name type="scientific">Rhodoferax aquaticus</name>
    <dbReference type="NCBI Taxonomy" id="2527691"/>
    <lineage>
        <taxon>Bacteria</taxon>
        <taxon>Pseudomonadati</taxon>
        <taxon>Pseudomonadota</taxon>
        <taxon>Betaproteobacteria</taxon>
        <taxon>Burkholderiales</taxon>
        <taxon>Comamonadaceae</taxon>
        <taxon>Rhodoferax</taxon>
    </lineage>
</organism>
<feature type="domain" description="Methyl-accepting transducer" evidence="6">
    <location>
        <begin position="229"/>
        <end position="458"/>
    </location>
</feature>
<dbReference type="InterPro" id="IPR004089">
    <property type="entry name" value="MCPsignal_dom"/>
</dbReference>
<reference evidence="8" key="2">
    <citation type="journal article" date="2020" name="Int. J. Syst. Evol. Microbiol.">
        <title>Genomic insights into a novel species Rhodoferax aquaticus sp. nov., isolated from freshwater.</title>
        <authorList>
            <person name="Li T."/>
            <person name="Zhuo Y."/>
            <person name="Jin C.Z."/>
            <person name="Wu X."/>
            <person name="Ko S.R."/>
            <person name="Jin F.J."/>
            <person name="Ahn C.Y."/>
            <person name="Oh H.M."/>
            <person name="Lee H.G."/>
            <person name="Jin L."/>
        </authorList>
    </citation>
    <scope>NUCLEOTIDE SEQUENCE [LARGE SCALE GENOMIC DNA]</scope>
    <source>
        <strain evidence="8">Gr-4</strain>
    </source>
</reference>
<evidence type="ECO:0000256" key="5">
    <source>
        <dbReference type="SAM" id="Phobius"/>
    </source>
</evidence>
<dbReference type="EMBL" id="CP036282">
    <property type="protein sequence ID" value="QDL56861.1"/>
    <property type="molecule type" value="Genomic_DNA"/>
</dbReference>
<name>A0A515EW14_9BURK</name>
<reference evidence="8" key="1">
    <citation type="submission" date="2019-02" db="EMBL/GenBank/DDBJ databases">
        <title>Complete genome sequence of Rhodoferax sp. Gr-4.</title>
        <authorList>
            <person name="Jin L."/>
        </authorList>
    </citation>
    <scope>NUCLEOTIDE SEQUENCE [LARGE SCALE GENOMIC DNA]</scope>
    <source>
        <strain evidence="8">Gr-4</strain>
    </source>
</reference>
<evidence type="ECO:0000256" key="1">
    <source>
        <dbReference type="ARBA" id="ARBA00004370"/>
    </source>
</evidence>
<comment type="similarity">
    <text evidence="3">Belongs to the methyl-accepting chemotaxis (MCP) protein family.</text>
</comment>
<dbReference type="SUPFAM" id="SSF58104">
    <property type="entry name" value="Methyl-accepting chemotaxis protein (MCP) signaling domain"/>
    <property type="match status" value="1"/>
</dbReference>
<evidence type="ECO:0000256" key="3">
    <source>
        <dbReference type="ARBA" id="ARBA00029447"/>
    </source>
</evidence>
<protein>
    <submittedName>
        <fullName evidence="7">Methyl-accepting chemotaxis protein</fullName>
    </submittedName>
</protein>
<evidence type="ECO:0000313" key="7">
    <source>
        <dbReference type="EMBL" id="QDL56861.1"/>
    </source>
</evidence>
<keyword evidence="8" id="KW-1185">Reference proteome</keyword>
<evidence type="ECO:0000313" key="8">
    <source>
        <dbReference type="Proteomes" id="UP000317365"/>
    </source>
</evidence>
<dbReference type="GO" id="GO:0007165">
    <property type="term" value="P:signal transduction"/>
    <property type="evidence" value="ECO:0007669"/>
    <property type="project" value="UniProtKB-KW"/>
</dbReference>
<dbReference type="GO" id="GO:0005886">
    <property type="term" value="C:plasma membrane"/>
    <property type="evidence" value="ECO:0007669"/>
    <property type="project" value="TreeGrafter"/>
</dbReference>
<dbReference type="Gene3D" id="1.10.287.950">
    <property type="entry name" value="Methyl-accepting chemotaxis protein"/>
    <property type="match status" value="1"/>
</dbReference>
<keyword evidence="2" id="KW-0488">Methylation</keyword>
<keyword evidence="5" id="KW-0472">Membrane</keyword>
<keyword evidence="5" id="KW-1133">Transmembrane helix</keyword>
<dbReference type="SMART" id="SM00283">
    <property type="entry name" value="MA"/>
    <property type="match status" value="1"/>
</dbReference>
<feature type="transmembrane region" description="Helical" evidence="5">
    <location>
        <begin position="147"/>
        <end position="168"/>
    </location>
</feature>
<dbReference type="KEGG" id="rhg:EXZ61_17675"/>
<evidence type="ECO:0000259" key="6">
    <source>
        <dbReference type="PROSITE" id="PS50111"/>
    </source>
</evidence>
<dbReference type="PROSITE" id="PS50111">
    <property type="entry name" value="CHEMOTAXIS_TRANSDUC_2"/>
    <property type="match status" value="1"/>
</dbReference>
<keyword evidence="4" id="KW-0807">Transducer</keyword>
<dbReference type="AlphaFoldDB" id="A0A515EW14"/>
<dbReference type="Proteomes" id="UP000317365">
    <property type="component" value="Chromosome"/>
</dbReference>
<dbReference type="InterPro" id="IPR004090">
    <property type="entry name" value="Chemotax_Me-accpt_rcpt"/>
</dbReference>
<sequence>MNLARSDVQQFLTDVSATHDPDGYKDADDAAKRFRAGVASFKAKLEAESKTGNPQAKAEADKDLAVLQEVDASFTKFYDMGKVMAKTYMDQGMEAGNAVMKGANGSAGFDAASEDLQKVLDKFHADQVEEANHITDRALGKSNAMMAVMAVSAVTAVLLAVGFGSWVVRSILRQLGSEPETAVSLAQNVGAGDLSHDVRLMPGDESSLLWQLKSMQSNLAQVVQRVRSSSDNVETTSVEIAEGNHELARRTESQANTLVQTANSMKELSQAVEQNAHSAKKANRLALAATDVASQGGMVVGQVVDTMKGINDASKKIADIISVIDGIAFQTNILALNAAVEAARAGEQGRGFAVVASEVRSLAGRSAQAAREIKSLISTSVERVEQGTTLVDQAGATMTQVVSSIKEVTEIMGRISAASMEQSRGVAEVGMAVIDMEHTTQQNAALVEEMDAAAATLREQATALVNTVKEFKLGDSHARTHSSS</sequence>
<dbReference type="PANTHER" id="PTHR43531:SF14">
    <property type="entry name" value="METHYL-ACCEPTING CHEMOTAXIS PROTEIN I-RELATED"/>
    <property type="match status" value="1"/>
</dbReference>
<dbReference type="PANTHER" id="PTHR43531">
    <property type="entry name" value="PROTEIN ICFG"/>
    <property type="match status" value="1"/>
</dbReference>
<dbReference type="FunFam" id="1.10.287.950:FF:000001">
    <property type="entry name" value="Methyl-accepting chemotaxis sensory transducer"/>
    <property type="match status" value="1"/>
</dbReference>
<evidence type="ECO:0000256" key="2">
    <source>
        <dbReference type="ARBA" id="ARBA00022481"/>
    </source>
</evidence>
<accession>A0A515EW14</accession>
<dbReference type="GO" id="GO:0004888">
    <property type="term" value="F:transmembrane signaling receptor activity"/>
    <property type="evidence" value="ECO:0007669"/>
    <property type="project" value="InterPro"/>
</dbReference>
<proteinExistence type="inferred from homology"/>
<gene>
    <name evidence="7" type="ORF">EXZ61_17675</name>
</gene>
<evidence type="ECO:0000256" key="4">
    <source>
        <dbReference type="PROSITE-ProRule" id="PRU00284"/>
    </source>
</evidence>
<dbReference type="Pfam" id="PF00015">
    <property type="entry name" value="MCPsignal"/>
    <property type="match status" value="1"/>
</dbReference>
<comment type="subcellular location">
    <subcellularLocation>
        <location evidence="1">Membrane</location>
    </subcellularLocation>
</comment>